<dbReference type="Pfam" id="PF12146">
    <property type="entry name" value="Hydrolase_4"/>
    <property type="match status" value="1"/>
</dbReference>
<protein>
    <submittedName>
        <fullName evidence="2">Adenylate cyclase, class 3</fullName>
    </submittedName>
</protein>
<dbReference type="Gene3D" id="3.30.70.1230">
    <property type="entry name" value="Nucleotide cyclase"/>
    <property type="match status" value="1"/>
</dbReference>
<dbReference type="Pfam" id="PF00211">
    <property type="entry name" value="Guanylate_cyc"/>
    <property type="match status" value="1"/>
</dbReference>
<dbReference type="CDD" id="cd07302">
    <property type="entry name" value="CHD"/>
    <property type="match status" value="1"/>
</dbReference>
<dbReference type="AlphaFoldDB" id="A0A1G7JFU4"/>
<evidence type="ECO:0000313" key="3">
    <source>
        <dbReference type="Proteomes" id="UP000199245"/>
    </source>
</evidence>
<gene>
    <name evidence="2" type="ORF">SAMN05216337_104861</name>
</gene>
<dbReference type="PROSITE" id="PS50125">
    <property type="entry name" value="GUANYLATE_CYCLASE_2"/>
    <property type="match status" value="1"/>
</dbReference>
<dbReference type="InterPro" id="IPR029058">
    <property type="entry name" value="AB_hydrolase_fold"/>
</dbReference>
<dbReference type="EMBL" id="FMZW01000048">
    <property type="protein sequence ID" value="SDF23359.1"/>
    <property type="molecule type" value="Genomic_DNA"/>
</dbReference>
<feature type="domain" description="Guanylate cyclase" evidence="1">
    <location>
        <begin position="287"/>
        <end position="394"/>
    </location>
</feature>
<evidence type="ECO:0000313" key="2">
    <source>
        <dbReference type="EMBL" id="SDF23359.1"/>
    </source>
</evidence>
<dbReference type="SMART" id="SM00044">
    <property type="entry name" value="CYCc"/>
    <property type="match status" value="1"/>
</dbReference>
<dbReference type="SUPFAM" id="SSF55073">
    <property type="entry name" value="Nucleotide cyclase"/>
    <property type="match status" value="1"/>
</dbReference>
<dbReference type="InterPro" id="IPR001054">
    <property type="entry name" value="A/G_cyclase"/>
</dbReference>
<dbReference type="InterPro" id="IPR029787">
    <property type="entry name" value="Nucleotide_cyclase"/>
</dbReference>
<dbReference type="Proteomes" id="UP000199245">
    <property type="component" value="Unassembled WGS sequence"/>
</dbReference>
<dbReference type="PANTHER" id="PTHR43433:SF8">
    <property type="entry name" value="BIFUNCTIONAL LIPASE_ADENYLATE CYCLASE LIPJ"/>
    <property type="match status" value="1"/>
</dbReference>
<dbReference type="PANTHER" id="PTHR43433">
    <property type="entry name" value="HYDROLASE, ALPHA/BETA FOLD FAMILY PROTEIN"/>
    <property type="match status" value="1"/>
</dbReference>
<reference evidence="2 3" key="1">
    <citation type="submission" date="2016-10" db="EMBL/GenBank/DDBJ databases">
        <authorList>
            <person name="de Groot N.N."/>
        </authorList>
    </citation>
    <scope>NUCLEOTIDE SEQUENCE [LARGE SCALE GENOMIC DNA]</scope>
    <source>
        <strain evidence="2 3">R5</strain>
    </source>
</reference>
<evidence type="ECO:0000259" key="1">
    <source>
        <dbReference type="PROSITE" id="PS50125"/>
    </source>
</evidence>
<accession>A0A1G7JFU4</accession>
<dbReference type="RefSeq" id="WP_092089088.1">
    <property type="nucleotide sequence ID" value="NZ_FMZW01000048.1"/>
</dbReference>
<dbReference type="PRINTS" id="PR00111">
    <property type="entry name" value="ABHYDROLASE"/>
</dbReference>
<dbReference type="InterPro" id="IPR022742">
    <property type="entry name" value="Hydrolase_4"/>
</dbReference>
<dbReference type="InterPro" id="IPR050471">
    <property type="entry name" value="AB_hydrolase"/>
</dbReference>
<dbReference type="GO" id="GO:0009190">
    <property type="term" value="P:cyclic nucleotide biosynthetic process"/>
    <property type="evidence" value="ECO:0007669"/>
    <property type="project" value="InterPro"/>
</dbReference>
<sequence length="441" mass="47639">MTDFRLPETHYAQSADASIAYQVMGDGPVDIILVRGLFSHIEFMHEMPGYTAVLRRLSRFARVVTFDKRGQGLSDRMTGAPSLEQRMDDVRAIMDAIGSAKAVLFGFSEGCPMSVLFAATYPDRVSHLVLLGSFARSKDRLPDDVWQLRCDEIVQSWGSGDTVKTVAPSQATNAEVIAQIAKFERLSSSPGALRTLLVLNRAIDVTTILPMLQTPTLVLHRTGDARVPVALGRAVARSIPAAKYVEYPGCDHYYWVGETEAMLGDIEEFVTGHRDGGDAELDRVLATVLFTDIVDSTRSAATMGDHRWRRLLDDHDQLAQQVVGRHRGHLVKSTGDGILATFDGPGRAVRCALAFGSAARQIGLPVRAGLHTGEIEVRGADIGGIAVHAAARVMSQCGSNEVLVSRVVTDLVAGAGLKFAERGAFELKGLPGTWELFAASG</sequence>
<name>A0A1G7JFU4_9BRAD</name>
<proteinExistence type="predicted"/>
<dbReference type="GO" id="GO:0004016">
    <property type="term" value="F:adenylate cyclase activity"/>
    <property type="evidence" value="ECO:0007669"/>
    <property type="project" value="UniProtKB-ARBA"/>
</dbReference>
<organism evidence="2 3">
    <name type="scientific">Bradyrhizobium brasilense</name>
    <dbReference type="NCBI Taxonomy" id="1419277"/>
    <lineage>
        <taxon>Bacteria</taxon>
        <taxon>Pseudomonadati</taxon>
        <taxon>Pseudomonadota</taxon>
        <taxon>Alphaproteobacteria</taxon>
        <taxon>Hyphomicrobiales</taxon>
        <taxon>Nitrobacteraceae</taxon>
        <taxon>Bradyrhizobium</taxon>
    </lineage>
</organism>
<dbReference type="GO" id="GO:0035556">
    <property type="term" value="P:intracellular signal transduction"/>
    <property type="evidence" value="ECO:0007669"/>
    <property type="project" value="InterPro"/>
</dbReference>
<dbReference type="SUPFAM" id="SSF53474">
    <property type="entry name" value="alpha/beta-Hydrolases"/>
    <property type="match status" value="1"/>
</dbReference>
<dbReference type="InterPro" id="IPR000073">
    <property type="entry name" value="AB_hydrolase_1"/>
</dbReference>
<dbReference type="Gene3D" id="3.40.50.1820">
    <property type="entry name" value="alpha/beta hydrolase"/>
    <property type="match status" value="1"/>
</dbReference>